<dbReference type="PANTHER" id="PTHR21666:SF270">
    <property type="entry name" value="MUREIN HYDROLASE ACTIVATOR ENVC"/>
    <property type="match status" value="1"/>
</dbReference>
<protein>
    <submittedName>
        <fullName evidence="3">M23 family metallopeptidase</fullName>
    </submittedName>
</protein>
<feature type="domain" description="M23ase beta-sheet core" evidence="2">
    <location>
        <begin position="123"/>
        <end position="215"/>
    </location>
</feature>
<evidence type="ECO:0000313" key="4">
    <source>
        <dbReference type="Proteomes" id="UP000749471"/>
    </source>
</evidence>
<name>A0ABS6EAY5_9FIRM</name>
<reference evidence="3 4" key="1">
    <citation type="submission" date="2021-06" db="EMBL/GenBank/DDBJ databases">
        <authorList>
            <person name="Sun Q."/>
            <person name="Li D."/>
        </authorList>
    </citation>
    <scope>NUCLEOTIDE SEQUENCE [LARGE SCALE GENOMIC DNA]</scope>
    <source>
        <strain evidence="3 4">MSJ-40</strain>
    </source>
</reference>
<dbReference type="Pfam" id="PF01551">
    <property type="entry name" value="Peptidase_M23"/>
    <property type="match status" value="1"/>
</dbReference>
<proteinExistence type="predicted"/>
<sequence>MKRRAISYNSKVPFYKNKYFYKKQLNQVIYVLTILVILLVMKRLNYSVSNNIIGIINKGINHEFSIKEDGKKIWGYAKKLSNVSKKAVEVFNIKSTVKYPPPIDGKIYKTFGETINIKGNNSFNEGIDIIPEENKEPVAISDGVVTKIEDKGNKGYFIYVSHENMDTVYGYLTKVYVKEKDTIETGDILGTLGTNKDGNKYLRFEVWVKGKPVNPIDYIVMK</sequence>
<keyword evidence="1" id="KW-1133">Transmembrane helix</keyword>
<dbReference type="PANTHER" id="PTHR21666">
    <property type="entry name" value="PEPTIDASE-RELATED"/>
    <property type="match status" value="1"/>
</dbReference>
<evidence type="ECO:0000256" key="1">
    <source>
        <dbReference type="SAM" id="Phobius"/>
    </source>
</evidence>
<dbReference type="CDD" id="cd12797">
    <property type="entry name" value="M23_peptidase"/>
    <property type="match status" value="1"/>
</dbReference>
<dbReference type="EMBL" id="JAHLPM010000023">
    <property type="protein sequence ID" value="MBU5440021.1"/>
    <property type="molecule type" value="Genomic_DNA"/>
</dbReference>
<keyword evidence="1" id="KW-0472">Membrane</keyword>
<evidence type="ECO:0000259" key="2">
    <source>
        <dbReference type="Pfam" id="PF01551"/>
    </source>
</evidence>
<organism evidence="3 4">
    <name type="scientific">Tissierella simiarum</name>
    <dbReference type="NCBI Taxonomy" id="2841534"/>
    <lineage>
        <taxon>Bacteria</taxon>
        <taxon>Bacillati</taxon>
        <taxon>Bacillota</taxon>
        <taxon>Tissierellia</taxon>
        <taxon>Tissierellales</taxon>
        <taxon>Tissierellaceae</taxon>
        <taxon>Tissierella</taxon>
    </lineage>
</organism>
<dbReference type="InterPro" id="IPR016047">
    <property type="entry name" value="M23ase_b-sheet_dom"/>
</dbReference>
<dbReference type="RefSeq" id="WP_216521955.1">
    <property type="nucleotide sequence ID" value="NZ_JAHLPM010000023.1"/>
</dbReference>
<dbReference type="InterPro" id="IPR050570">
    <property type="entry name" value="Cell_wall_metabolism_enzyme"/>
</dbReference>
<comment type="caution">
    <text evidence="3">The sequence shown here is derived from an EMBL/GenBank/DDBJ whole genome shotgun (WGS) entry which is preliminary data.</text>
</comment>
<keyword evidence="4" id="KW-1185">Reference proteome</keyword>
<feature type="transmembrane region" description="Helical" evidence="1">
    <location>
        <begin position="25"/>
        <end position="41"/>
    </location>
</feature>
<evidence type="ECO:0000313" key="3">
    <source>
        <dbReference type="EMBL" id="MBU5440021.1"/>
    </source>
</evidence>
<accession>A0ABS6EAY5</accession>
<dbReference type="Proteomes" id="UP000749471">
    <property type="component" value="Unassembled WGS sequence"/>
</dbReference>
<keyword evidence="1" id="KW-0812">Transmembrane</keyword>
<gene>
    <name evidence="3" type="ORF">KQI42_18595</name>
</gene>